<proteinExistence type="predicted"/>
<accession>A0A378HXL5</accession>
<feature type="chain" id="PRO_5016590795" evidence="1">
    <location>
        <begin position="23"/>
        <end position="323"/>
    </location>
</feature>
<dbReference type="Gene3D" id="1.10.8.350">
    <property type="entry name" value="Bacterial muramidase"/>
    <property type="match status" value="1"/>
</dbReference>
<evidence type="ECO:0000256" key="1">
    <source>
        <dbReference type="SAM" id="SignalP"/>
    </source>
</evidence>
<feature type="domain" description="Transglycosylase SLT" evidence="2">
    <location>
        <begin position="26"/>
        <end position="316"/>
    </location>
</feature>
<dbReference type="PANTHER" id="PTHR30163">
    <property type="entry name" value="MEMBRANE-BOUND LYTIC MUREIN TRANSGLYCOSYLASE B"/>
    <property type="match status" value="1"/>
</dbReference>
<dbReference type="PANTHER" id="PTHR30163:SF8">
    <property type="entry name" value="LYTIC MUREIN TRANSGLYCOSYLASE"/>
    <property type="match status" value="1"/>
</dbReference>
<dbReference type="Gene3D" id="1.10.530.10">
    <property type="match status" value="1"/>
</dbReference>
<protein>
    <submittedName>
        <fullName evidence="3">Lytic murein transglycosylase</fullName>
        <ecNumber evidence="3">4.2.2.-</ecNumber>
    </submittedName>
</protein>
<evidence type="ECO:0000313" key="4">
    <source>
        <dbReference type="Proteomes" id="UP000254968"/>
    </source>
</evidence>
<keyword evidence="4" id="KW-1185">Reference proteome</keyword>
<organism evidence="3 4">
    <name type="scientific">Legionella beliardensis</name>
    <dbReference type="NCBI Taxonomy" id="91822"/>
    <lineage>
        <taxon>Bacteria</taxon>
        <taxon>Pseudomonadati</taxon>
        <taxon>Pseudomonadota</taxon>
        <taxon>Gammaproteobacteria</taxon>
        <taxon>Legionellales</taxon>
        <taxon>Legionellaceae</taxon>
        <taxon>Legionella</taxon>
    </lineage>
</organism>
<dbReference type="OrthoDB" id="9772911at2"/>
<keyword evidence="3" id="KW-0456">Lyase</keyword>
<dbReference type="SUPFAM" id="SSF53955">
    <property type="entry name" value="Lysozyme-like"/>
    <property type="match status" value="1"/>
</dbReference>
<dbReference type="AlphaFoldDB" id="A0A378HXL5"/>
<dbReference type="InterPro" id="IPR023346">
    <property type="entry name" value="Lysozyme-like_dom_sf"/>
</dbReference>
<dbReference type="GO" id="GO:0009253">
    <property type="term" value="P:peptidoglycan catabolic process"/>
    <property type="evidence" value="ECO:0007669"/>
    <property type="project" value="TreeGrafter"/>
</dbReference>
<evidence type="ECO:0000313" key="3">
    <source>
        <dbReference type="EMBL" id="STX27562.1"/>
    </source>
</evidence>
<dbReference type="CDD" id="cd13399">
    <property type="entry name" value="Slt35-like"/>
    <property type="match status" value="1"/>
</dbReference>
<evidence type="ECO:0000259" key="2">
    <source>
        <dbReference type="Pfam" id="PF13406"/>
    </source>
</evidence>
<sequence length="323" mass="36773">MKKLKFNLLPWLLLCFSPFAMASQNWNQWVAGVRQEAIKQGISAELFDEAFADIREPSRQVKSLARSQPEHRLTYSKYLHTRADSYRIAMGRKHYANNKALLEEVGQHFGVDPCFIVSFWGMETSYGSYMGNFPVIKSLATLAYESSRPDFFRKELFIALRIVNDGHVTLDRFKGEWAGASGQPQFLPSSWVQFAVDYDGDGRKDIWQSKPDVFASIANYMKKNGWQTGQPWAIHVKLPKNFDTNLEGKAIVKKVSEWNALGVRTLEGQPLPNSELEASIVQPNGGPVFLAYPNYKMILRYNNSIYYAGAIGYMADKICNRVK</sequence>
<dbReference type="InterPro" id="IPR043426">
    <property type="entry name" value="MltB-like"/>
</dbReference>
<gene>
    <name evidence="3" type="primary">mltB_1</name>
    <name evidence="3" type="ORF">NCTC13315_00068</name>
</gene>
<dbReference type="Proteomes" id="UP000254968">
    <property type="component" value="Unassembled WGS sequence"/>
</dbReference>
<keyword evidence="1" id="KW-0732">Signal</keyword>
<reference evidence="3 4" key="1">
    <citation type="submission" date="2018-06" db="EMBL/GenBank/DDBJ databases">
        <authorList>
            <consortium name="Pathogen Informatics"/>
            <person name="Doyle S."/>
        </authorList>
    </citation>
    <scope>NUCLEOTIDE SEQUENCE [LARGE SCALE GENOMIC DNA]</scope>
    <source>
        <strain evidence="3 4">NCTC13315</strain>
    </source>
</reference>
<dbReference type="GO" id="GO:0008933">
    <property type="term" value="F:peptidoglycan lytic transglycosylase activity"/>
    <property type="evidence" value="ECO:0007669"/>
    <property type="project" value="TreeGrafter"/>
</dbReference>
<dbReference type="EMBL" id="UGNV01000001">
    <property type="protein sequence ID" value="STX27562.1"/>
    <property type="molecule type" value="Genomic_DNA"/>
</dbReference>
<dbReference type="InterPro" id="IPR011970">
    <property type="entry name" value="MltB_2"/>
</dbReference>
<dbReference type="RefSeq" id="WP_115301365.1">
    <property type="nucleotide sequence ID" value="NZ_CAAAHO010000003.1"/>
</dbReference>
<name>A0A378HXL5_9GAMM</name>
<dbReference type="InterPro" id="IPR031304">
    <property type="entry name" value="SLT_2"/>
</dbReference>
<feature type="signal peptide" evidence="1">
    <location>
        <begin position="1"/>
        <end position="22"/>
    </location>
</feature>
<dbReference type="EC" id="4.2.2.-" evidence="3"/>
<dbReference type="FunFam" id="1.10.8.350:FF:000001">
    <property type="entry name" value="Lytic murein transglycosylase B"/>
    <property type="match status" value="1"/>
</dbReference>
<dbReference type="NCBIfam" id="TIGR02283">
    <property type="entry name" value="MltB_2"/>
    <property type="match status" value="1"/>
</dbReference>
<dbReference type="Pfam" id="PF13406">
    <property type="entry name" value="SLT_2"/>
    <property type="match status" value="1"/>
</dbReference>